<reference evidence="1 2" key="1">
    <citation type="submission" date="2020-08" db="EMBL/GenBank/DDBJ databases">
        <title>Sequencing the genomes of 1000 actinobacteria strains.</title>
        <authorList>
            <person name="Klenk H.-P."/>
        </authorList>
    </citation>
    <scope>NUCLEOTIDE SEQUENCE [LARGE SCALE GENOMIC DNA]</scope>
    <source>
        <strain evidence="1 2">DSM 44598</strain>
    </source>
</reference>
<accession>A0A840WEU1</accession>
<dbReference type="EMBL" id="JACHDO010000001">
    <property type="protein sequence ID" value="MBB5494742.1"/>
    <property type="molecule type" value="Genomic_DNA"/>
</dbReference>
<gene>
    <name evidence="1" type="ORF">HNR07_005879</name>
</gene>
<sequence>MTEFTPARRLFVLLVWSPSLGVPADPVGVLGTERKGNSPQLDSHVSWVRSHEGSAWPWQERLRTAGPLTPELLEYWLDQDGTVHLIEEEQVSEAPSLSHLVEGHLDQVLVDLAVGEGR</sequence>
<dbReference type="RefSeq" id="WP_184368662.1">
    <property type="nucleotide sequence ID" value="NZ_BAAAKM010000063.1"/>
</dbReference>
<dbReference type="AlphaFoldDB" id="A0A840WEU1"/>
<name>A0A840WEU1_9ACTN</name>
<evidence type="ECO:0000313" key="1">
    <source>
        <dbReference type="EMBL" id="MBB5494742.1"/>
    </source>
</evidence>
<proteinExistence type="predicted"/>
<keyword evidence="2" id="KW-1185">Reference proteome</keyword>
<protein>
    <submittedName>
        <fullName evidence="1">Uncharacterized protein</fullName>
    </submittedName>
</protein>
<evidence type="ECO:0000313" key="2">
    <source>
        <dbReference type="Proteomes" id="UP000579647"/>
    </source>
</evidence>
<organism evidence="1 2">
    <name type="scientific">Nocardiopsis metallicus</name>
    <dbReference type="NCBI Taxonomy" id="179819"/>
    <lineage>
        <taxon>Bacteria</taxon>
        <taxon>Bacillati</taxon>
        <taxon>Actinomycetota</taxon>
        <taxon>Actinomycetes</taxon>
        <taxon>Streptosporangiales</taxon>
        <taxon>Nocardiopsidaceae</taxon>
        <taxon>Nocardiopsis</taxon>
    </lineage>
</organism>
<dbReference type="Proteomes" id="UP000579647">
    <property type="component" value="Unassembled WGS sequence"/>
</dbReference>
<comment type="caution">
    <text evidence="1">The sequence shown here is derived from an EMBL/GenBank/DDBJ whole genome shotgun (WGS) entry which is preliminary data.</text>
</comment>